<accession>A0A2G8TE15</accession>
<evidence type="ECO:0000313" key="2">
    <source>
        <dbReference type="EMBL" id="PIL43878.1"/>
    </source>
</evidence>
<sequence length="68" mass="6958">MKIMKNFEAAFVAAAVLATFASYATANESARIASAPVAAYTVAADAPMQVVVIKGKRLTAAQKAQLGA</sequence>
<feature type="chain" id="PRO_5013560426" description="TonB-dependent receptor" evidence="1">
    <location>
        <begin position="27"/>
        <end position="68"/>
    </location>
</feature>
<feature type="signal peptide" evidence="1">
    <location>
        <begin position="1"/>
        <end position="26"/>
    </location>
</feature>
<dbReference type="EMBL" id="PDOC01000010">
    <property type="protein sequence ID" value="PIL43878.1"/>
    <property type="molecule type" value="Genomic_DNA"/>
</dbReference>
<proteinExistence type="predicted"/>
<evidence type="ECO:0008006" key="4">
    <source>
        <dbReference type="Google" id="ProtNLM"/>
    </source>
</evidence>
<protein>
    <recommendedName>
        <fullName evidence="4">TonB-dependent receptor</fullName>
    </recommendedName>
</protein>
<reference evidence="2 3" key="1">
    <citation type="submission" date="2017-10" db="EMBL/GenBank/DDBJ databases">
        <title>Massilia psychrophilum sp. nov., a novel purple-pigmented bacterium isolated from Tianshan glacier, Xinjiang Municipality, China.</title>
        <authorList>
            <person name="Wang H."/>
        </authorList>
    </citation>
    <scope>NUCLEOTIDE SEQUENCE [LARGE SCALE GENOMIC DNA]</scope>
    <source>
        <strain evidence="2 3">JCM 30074</strain>
    </source>
</reference>
<name>A0A2G8TE15_9BURK</name>
<dbReference type="RefSeq" id="WP_099789997.1">
    <property type="nucleotide sequence ID" value="NZ_JBHLYV010000012.1"/>
</dbReference>
<gene>
    <name evidence="2" type="ORF">CR105_16140</name>
</gene>
<dbReference type="AlphaFoldDB" id="A0A2G8TE15"/>
<evidence type="ECO:0000256" key="1">
    <source>
        <dbReference type="SAM" id="SignalP"/>
    </source>
</evidence>
<evidence type="ECO:0000313" key="3">
    <source>
        <dbReference type="Proteomes" id="UP000230390"/>
    </source>
</evidence>
<comment type="caution">
    <text evidence="2">The sequence shown here is derived from an EMBL/GenBank/DDBJ whole genome shotgun (WGS) entry which is preliminary data.</text>
</comment>
<dbReference type="Proteomes" id="UP000230390">
    <property type="component" value="Unassembled WGS sequence"/>
</dbReference>
<keyword evidence="1" id="KW-0732">Signal</keyword>
<keyword evidence="3" id="KW-1185">Reference proteome</keyword>
<organism evidence="2 3">
    <name type="scientific">Massilia eurypsychrophila</name>
    <dbReference type="NCBI Taxonomy" id="1485217"/>
    <lineage>
        <taxon>Bacteria</taxon>
        <taxon>Pseudomonadati</taxon>
        <taxon>Pseudomonadota</taxon>
        <taxon>Betaproteobacteria</taxon>
        <taxon>Burkholderiales</taxon>
        <taxon>Oxalobacteraceae</taxon>
        <taxon>Telluria group</taxon>
        <taxon>Massilia</taxon>
    </lineage>
</organism>